<dbReference type="InterPro" id="IPR008979">
    <property type="entry name" value="Galactose-bd-like_sf"/>
</dbReference>
<keyword evidence="9" id="KW-0812">Transmembrane</keyword>
<evidence type="ECO:0000256" key="3">
    <source>
        <dbReference type="ARBA" id="ARBA00022553"/>
    </source>
</evidence>
<dbReference type="FunFam" id="3.30.565.10:FF:000006">
    <property type="entry name" value="Sensor histidine kinase WalK"/>
    <property type="match status" value="1"/>
</dbReference>
<dbReference type="InterPro" id="IPR036097">
    <property type="entry name" value="HisK_dim/P_sf"/>
</dbReference>
<sequence>MQIFMTSLRNPRVLLLVFYLSSQTLVGVAQKNRVYTAQAGVMDLSSYSYGASEPVSLVGDWFFKWHQFVDSARVVTNQTLIPVPGNWHSYTGSSTLFSQDLGHCTYGLRIILPDSGKVWSLRLPPIRTAYTLYVNGQVVTRTGQVATDRSMKPEISAKVVSFQVPGKEAFLLLHVSNYYYAYGGIWKSLELGNPAVISQSRERSLLISSFIVGALLIIGLYHFVLYALRRKDRAPLLFGILCVLAAFRENFNSESLFFLVFPEADWVLANKALYGAFPIGIIGITLYLQCLFPGTISALARKSIFALNLGFLALVLLTPPTVYAAWGTLISPLATVECGYFFWIAFQASRQKKEGSFILFCDMILLTACAINDTLYQAGLIHTYFLLSSAVVIFTLCQSLLLAIRFSTAFKRTEALTVELKTANQLIEQMALKRQEADRRKEVEEVKNRFFSNITHEFRTPLTLIISPIEQLLPPPGKGFSVENSVLQNTLTTIHRNARQLLQLINQLLDLSKLESGSLTIQESQGDVVHFLNDLVNSFRITAETKRIQLTYQPGSLPDQLLFDDDKWGKISYNLLSNALKYTPGGGSVEVKLHAEPMQAAGYLILRLSVSDTGTGIAPDQIPHIFDRFYQIDDSRTRTFGGTGIGLALVKELTDLLNGTVRVESEVGKGTTVTVECPVRLPYADHPILNATPSQTLWPELPPPFVAPLPDKTAPVNETLPLILVVEDNPALRHLIAAGLSNTYRVITAANGQEGWQFCLAELPDLVLSDIMMPEMDGLQLCRLIKQTTQTSHIAVILLTAKTASESKLEGLSVGANDYLTKPFDQRELQLRVANLLHYQSTLRKFYNLQFSKPQTTALPAYENAFLSQLYQVLEKHIDDAKLSVDDLALEVSMSSRTLNRKLTTMLGMTVSEFIRNYRLRKAADLLKAGYPVSETAYMVGFESPSYFGQCFKDLFTLSPSEYIRSVLSEN</sequence>
<dbReference type="OrthoDB" id="9797097at2"/>
<dbReference type="Gene3D" id="3.30.565.10">
    <property type="entry name" value="Histidine kinase-like ATPase, C-terminal domain"/>
    <property type="match status" value="1"/>
</dbReference>
<dbReference type="GO" id="GO:0000155">
    <property type="term" value="F:phosphorelay sensor kinase activity"/>
    <property type="evidence" value="ECO:0007669"/>
    <property type="project" value="InterPro"/>
</dbReference>
<keyword evidence="5" id="KW-0418">Kinase</keyword>
<dbReference type="SUPFAM" id="SSF47384">
    <property type="entry name" value="Homodimeric domain of signal transducing histidine kinase"/>
    <property type="match status" value="1"/>
</dbReference>
<feature type="domain" description="Histidine kinase" evidence="11">
    <location>
        <begin position="453"/>
        <end position="681"/>
    </location>
</feature>
<dbReference type="Pfam" id="PF00072">
    <property type="entry name" value="Response_reg"/>
    <property type="match status" value="1"/>
</dbReference>
<accession>A0A368JR73</accession>
<evidence type="ECO:0000256" key="8">
    <source>
        <dbReference type="PROSITE-ProRule" id="PRU00169"/>
    </source>
</evidence>
<dbReference type="InterPro" id="IPR036890">
    <property type="entry name" value="HATPase_C_sf"/>
</dbReference>
<keyword evidence="4" id="KW-0808">Transferase</keyword>
<proteinExistence type="predicted"/>
<dbReference type="InterPro" id="IPR011623">
    <property type="entry name" value="7TMR_DISM_rcpt_extracell_dom1"/>
</dbReference>
<dbReference type="SMART" id="SM00388">
    <property type="entry name" value="HisKA"/>
    <property type="match status" value="1"/>
</dbReference>
<dbReference type="SMART" id="SM00342">
    <property type="entry name" value="HTH_ARAC"/>
    <property type="match status" value="1"/>
</dbReference>
<dbReference type="InterPro" id="IPR003594">
    <property type="entry name" value="HATPase_dom"/>
</dbReference>
<keyword evidence="6" id="KW-0805">Transcription regulation</keyword>
<evidence type="ECO:0000256" key="6">
    <source>
        <dbReference type="ARBA" id="ARBA00023015"/>
    </source>
</evidence>
<dbReference type="InterPro" id="IPR018060">
    <property type="entry name" value="HTH_AraC"/>
</dbReference>
<dbReference type="InterPro" id="IPR003661">
    <property type="entry name" value="HisK_dim/P_dom"/>
</dbReference>
<dbReference type="Pfam" id="PF02518">
    <property type="entry name" value="HATPase_c"/>
    <property type="match status" value="1"/>
</dbReference>
<dbReference type="InterPro" id="IPR005467">
    <property type="entry name" value="His_kinase_dom"/>
</dbReference>
<dbReference type="EMBL" id="QOWE01000009">
    <property type="protein sequence ID" value="RCR69184.1"/>
    <property type="molecule type" value="Genomic_DNA"/>
</dbReference>
<reference evidence="13 14" key="1">
    <citation type="submission" date="2018-07" db="EMBL/GenBank/DDBJ databases">
        <title>Genome analysis of Larkinella rosea.</title>
        <authorList>
            <person name="Zhou Z."/>
            <person name="Wang G."/>
        </authorList>
    </citation>
    <scope>NUCLEOTIDE SEQUENCE [LARGE SCALE GENOMIC DNA]</scope>
    <source>
        <strain evidence="14">zzj9</strain>
    </source>
</reference>
<dbReference type="Pfam" id="PF00512">
    <property type="entry name" value="HisKA"/>
    <property type="match status" value="1"/>
</dbReference>
<dbReference type="SUPFAM" id="SSF52172">
    <property type="entry name" value="CheY-like"/>
    <property type="match status" value="1"/>
</dbReference>
<dbReference type="EC" id="2.7.13.3" evidence="2"/>
<feature type="transmembrane region" description="Helical" evidence="9">
    <location>
        <begin position="205"/>
        <end position="228"/>
    </location>
</feature>
<dbReference type="Gene3D" id="1.10.287.130">
    <property type="match status" value="1"/>
</dbReference>
<evidence type="ECO:0000256" key="4">
    <source>
        <dbReference type="ARBA" id="ARBA00022679"/>
    </source>
</evidence>
<name>A0A368JR73_9BACT</name>
<evidence type="ECO:0000313" key="14">
    <source>
        <dbReference type="Proteomes" id="UP000253383"/>
    </source>
</evidence>
<keyword evidence="3 8" id="KW-0597">Phosphoprotein</keyword>
<keyword evidence="9" id="KW-1133">Transmembrane helix</keyword>
<feature type="modified residue" description="4-aspartylphosphate" evidence="8">
    <location>
        <position position="770"/>
    </location>
</feature>
<dbReference type="AlphaFoldDB" id="A0A368JR73"/>
<protein>
    <recommendedName>
        <fullName evidence="2">histidine kinase</fullName>
        <ecNumber evidence="2">2.7.13.3</ecNumber>
    </recommendedName>
</protein>
<dbReference type="PROSITE" id="PS50110">
    <property type="entry name" value="RESPONSE_REGULATORY"/>
    <property type="match status" value="1"/>
</dbReference>
<evidence type="ECO:0000259" key="10">
    <source>
        <dbReference type="PROSITE" id="PS01124"/>
    </source>
</evidence>
<dbReference type="InterPro" id="IPR011006">
    <property type="entry name" value="CheY-like_superfamily"/>
</dbReference>
<feature type="transmembrane region" description="Helical" evidence="9">
    <location>
        <begin position="272"/>
        <end position="292"/>
    </location>
</feature>
<evidence type="ECO:0000256" key="9">
    <source>
        <dbReference type="SAM" id="Phobius"/>
    </source>
</evidence>
<feature type="domain" description="HTH araC/xylS-type" evidence="10">
    <location>
        <begin position="868"/>
        <end position="966"/>
    </location>
</feature>
<gene>
    <name evidence="13" type="ORF">DUE52_12540</name>
</gene>
<dbReference type="InterPro" id="IPR009057">
    <property type="entry name" value="Homeodomain-like_sf"/>
</dbReference>
<evidence type="ECO:0000256" key="1">
    <source>
        <dbReference type="ARBA" id="ARBA00000085"/>
    </source>
</evidence>
<feature type="transmembrane region" description="Helical" evidence="9">
    <location>
        <begin position="299"/>
        <end position="317"/>
    </location>
</feature>
<feature type="transmembrane region" description="Helical" evidence="9">
    <location>
        <begin position="235"/>
        <end position="252"/>
    </location>
</feature>
<dbReference type="SUPFAM" id="SSF49785">
    <property type="entry name" value="Galactose-binding domain-like"/>
    <property type="match status" value="1"/>
</dbReference>
<dbReference type="PANTHER" id="PTHR43547:SF2">
    <property type="entry name" value="HYBRID SIGNAL TRANSDUCTION HISTIDINE KINASE C"/>
    <property type="match status" value="1"/>
</dbReference>
<dbReference type="SMART" id="SM00387">
    <property type="entry name" value="HATPase_c"/>
    <property type="match status" value="1"/>
</dbReference>
<dbReference type="SMART" id="SM00448">
    <property type="entry name" value="REC"/>
    <property type="match status" value="1"/>
</dbReference>
<dbReference type="Proteomes" id="UP000253383">
    <property type="component" value="Unassembled WGS sequence"/>
</dbReference>
<dbReference type="Gene3D" id="1.10.10.60">
    <property type="entry name" value="Homeodomain-like"/>
    <property type="match status" value="1"/>
</dbReference>
<evidence type="ECO:0000256" key="7">
    <source>
        <dbReference type="ARBA" id="ARBA00023163"/>
    </source>
</evidence>
<keyword evidence="7" id="KW-0804">Transcription</keyword>
<keyword evidence="14" id="KW-1185">Reference proteome</keyword>
<dbReference type="InterPro" id="IPR001789">
    <property type="entry name" value="Sig_transdc_resp-reg_receiver"/>
</dbReference>
<dbReference type="InterPro" id="IPR004358">
    <property type="entry name" value="Sig_transdc_His_kin-like_C"/>
</dbReference>
<dbReference type="CDD" id="cd00082">
    <property type="entry name" value="HisKA"/>
    <property type="match status" value="1"/>
</dbReference>
<evidence type="ECO:0000259" key="11">
    <source>
        <dbReference type="PROSITE" id="PS50109"/>
    </source>
</evidence>
<dbReference type="PROSITE" id="PS50109">
    <property type="entry name" value="HIS_KIN"/>
    <property type="match status" value="1"/>
</dbReference>
<dbReference type="Gene3D" id="3.40.50.2300">
    <property type="match status" value="1"/>
</dbReference>
<evidence type="ECO:0000256" key="2">
    <source>
        <dbReference type="ARBA" id="ARBA00012438"/>
    </source>
</evidence>
<dbReference type="GO" id="GO:0003700">
    <property type="term" value="F:DNA-binding transcription factor activity"/>
    <property type="evidence" value="ECO:0007669"/>
    <property type="project" value="InterPro"/>
</dbReference>
<feature type="transmembrane region" description="Helical" evidence="9">
    <location>
        <begin position="384"/>
        <end position="404"/>
    </location>
</feature>
<comment type="caution">
    <text evidence="13">The sequence shown here is derived from an EMBL/GenBank/DDBJ whole genome shotgun (WGS) entry which is preliminary data.</text>
</comment>
<dbReference type="Gene3D" id="2.60.120.260">
    <property type="entry name" value="Galactose-binding domain-like"/>
    <property type="match status" value="1"/>
</dbReference>
<dbReference type="Pfam" id="PF12833">
    <property type="entry name" value="HTH_18"/>
    <property type="match status" value="1"/>
</dbReference>
<dbReference type="PANTHER" id="PTHR43547">
    <property type="entry name" value="TWO-COMPONENT HISTIDINE KINASE"/>
    <property type="match status" value="1"/>
</dbReference>
<dbReference type="PRINTS" id="PR00344">
    <property type="entry name" value="BCTRLSENSOR"/>
</dbReference>
<feature type="transmembrane region" description="Helical" evidence="9">
    <location>
        <begin position="323"/>
        <end position="345"/>
    </location>
</feature>
<dbReference type="Pfam" id="PF07695">
    <property type="entry name" value="7TMR-DISM_7TM"/>
    <property type="match status" value="1"/>
</dbReference>
<organism evidence="13 14">
    <name type="scientific">Larkinella punicea</name>
    <dbReference type="NCBI Taxonomy" id="2315727"/>
    <lineage>
        <taxon>Bacteria</taxon>
        <taxon>Pseudomonadati</taxon>
        <taxon>Bacteroidota</taxon>
        <taxon>Cytophagia</taxon>
        <taxon>Cytophagales</taxon>
        <taxon>Spirosomataceae</taxon>
        <taxon>Larkinella</taxon>
    </lineage>
</organism>
<comment type="catalytic activity">
    <reaction evidence="1">
        <text>ATP + protein L-histidine = ADP + protein N-phospho-L-histidine.</text>
        <dbReference type="EC" id="2.7.13.3"/>
    </reaction>
</comment>
<feature type="domain" description="Response regulatory" evidence="12">
    <location>
        <begin position="722"/>
        <end position="837"/>
    </location>
</feature>
<dbReference type="CDD" id="cd16922">
    <property type="entry name" value="HATPase_EvgS-ArcB-TorS-like"/>
    <property type="match status" value="1"/>
</dbReference>
<keyword evidence="9" id="KW-0472">Membrane</keyword>
<dbReference type="GO" id="GO:0043565">
    <property type="term" value="F:sequence-specific DNA binding"/>
    <property type="evidence" value="ECO:0007669"/>
    <property type="project" value="InterPro"/>
</dbReference>
<evidence type="ECO:0000256" key="5">
    <source>
        <dbReference type="ARBA" id="ARBA00022777"/>
    </source>
</evidence>
<dbReference type="SUPFAM" id="SSF55874">
    <property type="entry name" value="ATPase domain of HSP90 chaperone/DNA topoisomerase II/histidine kinase"/>
    <property type="match status" value="1"/>
</dbReference>
<dbReference type="PROSITE" id="PS01124">
    <property type="entry name" value="HTH_ARAC_FAMILY_2"/>
    <property type="match status" value="1"/>
</dbReference>
<evidence type="ECO:0000313" key="13">
    <source>
        <dbReference type="EMBL" id="RCR69184.1"/>
    </source>
</evidence>
<evidence type="ECO:0000259" key="12">
    <source>
        <dbReference type="PROSITE" id="PS50110"/>
    </source>
</evidence>
<dbReference type="SUPFAM" id="SSF46689">
    <property type="entry name" value="Homeodomain-like"/>
    <property type="match status" value="1"/>
</dbReference>